<reference evidence="8" key="1">
    <citation type="journal article" date="2017" name="Nat. Microbiol.">
        <title>Global analysis of biosynthetic gene clusters reveals vast potential of secondary metabolite production in Penicillium species.</title>
        <authorList>
            <person name="Nielsen J.C."/>
            <person name="Grijseels S."/>
            <person name="Prigent S."/>
            <person name="Ji B."/>
            <person name="Dainat J."/>
            <person name="Nielsen K.F."/>
            <person name="Frisvad J.C."/>
            <person name="Workman M."/>
            <person name="Nielsen J."/>
        </authorList>
    </citation>
    <scope>NUCLEOTIDE SEQUENCE [LARGE SCALE GENOMIC DNA]</scope>
    <source>
        <strain evidence="8">IBT 13039</strain>
    </source>
</reference>
<dbReference type="STRING" id="60175.A0A1V6VW38"/>
<evidence type="ECO:0000256" key="1">
    <source>
        <dbReference type="ARBA" id="ARBA00022723"/>
    </source>
</evidence>
<dbReference type="Gene3D" id="3.30.160.60">
    <property type="entry name" value="Classic Zinc Finger"/>
    <property type="match status" value="2"/>
</dbReference>
<dbReference type="AlphaFoldDB" id="A0A1V6VW38"/>
<evidence type="ECO:0000259" key="6">
    <source>
        <dbReference type="PROSITE" id="PS50157"/>
    </source>
</evidence>
<dbReference type="PANTHER" id="PTHR19818">
    <property type="entry name" value="ZINC FINGER PROTEIN ZIC AND GLI"/>
    <property type="match status" value="1"/>
</dbReference>
<comment type="caution">
    <text evidence="7">The sequence shown here is derived from an EMBL/GenBank/DDBJ whole genome shotgun (WGS) entry which is preliminary data.</text>
</comment>
<proteinExistence type="predicted"/>
<dbReference type="EMBL" id="MOOB01000445">
    <property type="protein sequence ID" value="OQE54876.1"/>
    <property type="molecule type" value="Genomic_DNA"/>
</dbReference>
<feature type="non-terminal residue" evidence="7">
    <location>
        <position position="1"/>
    </location>
</feature>
<dbReference type="SMART" id="SM00355">
    <property type="entry name" value="ZnF_C2H2"/>
    <property type="match status" value="2"/>
</dbReference>
<evidence type="ECO:0000313" key="7">
    <source>
        <dbReference type="EMBL" id="OQE54876.1"/>
    </source>
</evidence>
<dbReference type="PANTHER" id="PTHR19818:SF139">
    <property type="entry name" value="PAIR-RULE PROTEIN ODD-PAIRED"/>
    <property type="match status" value="1"/>
</dbReference>
<feature type="non-terminal residue" evidence="7">
    <location>
        <position position="428"/>
    </location>
</feature>
<feature type="domain" description="C2H2-type" evidence="6">
    <location>
        <begin position="351"/>
        <end position="381"/>
    </location>
</feature>
<dbReference type="Proteomes" id="UP000191691">
    <property type="component" value="Unassembled WGS sequence"/>
</dbReference>
<dbReference type="GO" id="GO:0000978">
    <property type="term" value="F:RNA polymerase II cis-regulatory region sequence-specific DNA binding"/>
    <property type="evidence" value="ECO:0007669"/>
    <property type="project" value="TreeGrafter"/>
</dbReference>
<keyword evidence="4" id="KW-0862">Zinc</keyword>
<dbReference type="OMA" id="VGHSIWR"/>
<evidence type="ECO:0000256" key="4">
    <source>
        <dbReference type="ARBA" id="ARBA00022833"/>
    </source>
</evidence>
<dbReference type="PROSITE" id="PS00028">
    <property type="entry name" value="ZINC_FINGER_C2H2_1"/>
    <property type="match status" value="2"/>
</dbReference>
<dbReference type="InterPro" id="IPR036236">
    <property type="entry name" value="Znf_C2H2_sf"/>
</dbReference>
<evidence type="ECO:0000256" key="5">
    <source>
        <dbReference type="PROSITE-ProRule" id="PRU00042"/>
    </source>
</evidence>
<dbReference type="GO" id="GO:0045944">
    <property type="term" value="P:positive regulation of transcription by RNA polymerase II"/>
    <property type="evidence" value="ECO:0007669"/>
    <property type="project" value="UniProtKB-ARBA"/>
</dbReference>
<feature type="domain" description="C2H2-type" evidence="6">
    <location>
        <begin position="321"/>
        <end position="350"/>
    </location>
</feature>
<evidence type="ECO:0000256" key="2">
    <source>
        <dbReference type="ARBA" id="ARBA00022737"/>
    </source>
</evidence>
<dbReference type="Pfam" id="PF00096">
    <property type="entry name" value="zf-C2H2"/>
    <property type="match status" value="1"/>
</dbReference>
<dbReference type="InterPro" id="IPR013087">
    <property type="entry name" value="Znf_C2H2_type"/>
</dbReference>
<dbReference type="GO" id="GO:0005634">
    <property type="term" value="C:nucleus"/>
    <property type="evidence" value="ECO:0007669"/>
    <property type="project" value="UniProtKB-ARBA"/>
</dbReference>
<dbReference type="PROSITE" id="PS50157">
    <property type="entry name" value="ZINC_FINGER_C2H2_2"/>
    <property type="match status" value="2"/>
</dbReference>
<protein>
    <recommendedName>
        <fullName evidence="6">C2H2-type domain-containing protein</fullName>
    </recommendedName>
</protein>
<evidence type="ECO:0000313" key="8">
    <source>
        <dbReference type="Proteomes" id="UP000191691"/>
    </source>
</evidence>
<organism evidence="7 8">
    <name type="scientific">Penicillium nalgiovense</name>
    <dbReference type="NCBI Taxonomy" id="60175"/>
    <lineage>
        <taxon>Eukaryota</taxon>
        <taxon>Fungi</taxon>
        <taxon>Dikarya</taxon>
        <taxon>Ascomycota</taxon>
        <taxon>Pezizomycotina</taxon>
        <taxon>Eurotiomycetes</taxon>
        <taxon>Eurotiomycetidae</taxon>
        <taxon>Eurotiales</taxon>
        <taxon>Aspergillaceae</taxon>
        <taxon>Penicillium</taxon>
    </lineage>
</organism>
<gene>
    <name evidence="7" type="ORF">PENNAL_c0445G10004</name>
</gene>
<dbReference type="SUPFAM" id="SSF57667">
    <property type="entry name" value="beta-beta-alpha zinc fingers"/>
    <property type="match status" value="1"/>
</dbReference>
<dbReference type="GO" id="GO:0000981">
    <property type="term" value="F:DNA-binding transcription factor activity, RNA polymerase II-specific"/>
    <property type="evidence" value="ECO:0007669"/>
    <property type="project" value="TreeGrafter"/>
</dbReference>
<keyword evidence="3 5" id="KW-0863">Zinc-finger</keyword>
<keyword evidence="8" id="KW-1185">Reference proteome</keyword>
<keyword evidence="1" id="KW-0479">Metal-binding</keyword>
<accession>A0A1V6VW38</accession>
<sequence length="428" mass="47791">TIIKVPSIDALLCILPSRIIDYLRAIANAKFFMQYCRSLHAHGQLSNKVASRPSYTCSLRNCSALAGSMFQERGKHLLLLSPAQPFPQLDQHDGPSLPKVNPLTPAATPVHNLDSQVLPSWSDVGHSIWRHNKLDTTSLHRGYRVDHGVIQAYHCSPGSHYHAPMLLRDRDMPSLCLSHETDRPLEWTSIPCLPPLGPCHLRQIDSSPMPNVVQRVPGAGSSTMQTVNPALVFPSALTTASETLDITSSLPAAAEVGPIPSGTGIVSTWILDQPQEQSQVLHGTTMCVNDHSLLDCHVNSRQHGQNLNLANQQFDMHERKFKCKIIGCRMGFKREDHLERHTRSHLKEKPYDCWVPGCHRTFSRRDNLKVHCTKTHTRRGGRNRYVATLDEASPDYDPEFRGQLSFDGRPLRFLAPISSVPEAKPLQP</sequence>
<dbReference type="GO" id="GO:0008270">
    <property type="term" value="F:zinc ion binding"/>
    <property type="evidence" value="ECO:0007669"/>
    <property type="project" value="UniProtKB-KW"/>
</dbReference>
<evidence type="ECO:0000256" key="3">
    <source>
        <dbReference type="ARBA" id="ARBA00022771"/>
    </source>
</evidence>
<dbReference type="InterPro" id="IPR050329">
    <property type="entry name" value="GLI_C2H2-zinc-finger"/>
</dbReference>
<keyword evidence="2" id="KW-0677">Repeat</keyword>
<name>A0A1V6VW38_PENNA</name>